<name>F5Y3V0_RAMTT</name>
<dbReference type="OrthoDB" id="292200at2"/>
<proteinExistence type="predicted"/>
<dbReference type="RefSeq" id="WP_013899461.1">
    <property type="nucleotide sequence ID" value="NC_015677.1"/>
</dbReference>
<evidence type="ECO:0000313" key="1">
    <source>
        <dbReference type="EMBL" id="AEG91228.1"/>
    </source>
</evidence>
<organism evidence="1 2">
    <name type="scientific">Ramlibacter tataouinensis (strain ATCC BAA-407 / DSM 14655 / LMG 21543 / TTB310)</name>
    <dbReference type="NCBI Taxonomy" id="365046"/>
    <lineage>
        <taxon>Bacteria</taxon>
        <taxon>Pseudomonadati</taxon>
        <taxon>Pseudomonadota</taxon>
        <taxon>Betaproteobacteria</taxon>
        <taxon>Burkholderiales</taxon>
        <taxon>Comamonadaceae</taxon>
        <taxon>Ramlibacter</taxon>
    </lineage>
</organism>
<reference evidence="2" key="1">
    <citation type="submission" date="2006-01" db="EMBL/GenBank/DDBJ databases">
        <title>Genome of the cyst-dividing bacterium Ramlibacter tataouinensis.</title>
        <authorList>
            <person name="Barakat M."/>
            <person name="Ortet P."/>
            <person name="De Luca G."/>
            <person name="Jourlin-Castelli C."/>
            <person name="Ansaldi M."/>
            <person name="Py B."/>
            <person name="Fichant G."/>
            <person name="Coutinho P."/>
            <person name="Voulhoux R."/>
            <person name="Bastien O."/>
            <person name="Roy S."/>
            <person name="Marechal E."/>
            <person name="Henrissat B."/>
            <person name="Quentin Y."/>
            <person name="Noirot P."/>
            <person name="Filloux A."/>
            <person name="Mejean V."/>
            <person name="DuBow M."/>
            <person name="Barras F."/>
            <person name="Heulin T."/>
        </authorList>
    </citation>
    <scope>NUCLEOTIDE SEQUENCE [LARGE SCALE GENOMIC DNA]</scope>
    <source>
        <strain evidence="2">ATCC BAA-407 / DSM 14655 / LMG 21543 / TTB310</strain>
    </source>
</reference>
<protein>
    <submittedName>
        <fullName evidence="1">Uncharacterized protein</fullName>
    </submittedName>
</protein>
<dbReference type="Proteomes" id="UP000008385">
    <property type="component" value="Chromosome"/>
</dbReference>
<accession>F5Y3V0</accession>
<dbReference type="EMBL" id="CP000245">
    <property type="protein sequence ID" value="AEG91228.1"/>
    <property type="molecule type" value="Genomic_DNA"/>
</dbReference>
<sequence length="527" mass="57240">MSTPDIAPIQTRPAGSVSEPAIVTFAVNDPKVLLALAEHPEGPARTHFLVTALKVGVLSLKAARGTLDSDTVRREGDRLMEQLGERLNAWRGKFEERVTGSLSHYFDPKQGLFVERVDRLTKADGELATVVRQQVKDAEQSLSRVFDQFIGENSQLLKALDPSGDNQLIANLQRTLDGVVQAQNASILHQFSLDNKEGALVRFLSELAAKHGDLNQALSANMQAVVAEFSLDKEDSALSRLVHRVETAQRSLTSELSLDNENSALKRMYKMFQEHQATMLENQRQLAATLDAAVQALQARRQEAARGTRHGVEFEQALGQHLRSLAAAAGDVVEDTGSTTGLIDRCKVGDHVITIGPEKVAAGARIVVEAKESASCDLARTLEEADLARRNRGAGVGVFVHSTKTAPAGIPAFARYGHDLVVQWDAESESGDVWLQAALMVATALSVRAASHGKQDAASFAKIDKAIERLARHAEDFTEIDTCANTARNAAEKILKRAALMRQGLSDQVEVIAGEFLKLKDRAADRE</sequence>
<dbReference type="HOGENOM" id="CLU_516650_0_0_4"/>
<dbReference type="AlphaFoldDB" id="F5Y3V0"/>
<reference evidence="1 2" key="2">
    <citation type="journal article" date="2011" name="PLoS ONE">
        <title>The Cyst-Dividing Bacterium Ramlibacter tataouinensis TTB310 Genome Reveals a Well-Stocked Toolbox for Adaptation to a Desert Environment.</title>
        <authorList>
            <person name="De Luca G."/>
            <person name="Barakat M."/>
            <person name="Ortet P."/>
            <person name="Fochesato S."/>
            <person name="Jourlin-Castelli C."/>
            <person name="Ansaldi M."/>
            <person name="Py B."/>
            <person name="Fichant G."/>
            <person name="Coutinho P.M."/>
            <person name="Voulhoux R."/>
            <person name="Bastien O."/>
            <person name="Marechal E."/>
            <person name="Henrissat B."/>
            <person name="Quentin Y."/>
            <person name="Noirot P."/>
            <person name="Filloux A."/>
            <person name="Mejean V."/>
            <person name="Dubow M.S."/>
            <person name="Barras F."/>
            <person name="Barbe V."/>
            <person name="Weissenbach J."/>
            <person name="Mihalcescu I."/>
            <person name="Vermeglio A."/>
            <person name="Achouak W."/>
            <person name="Heulin T."/>
        </authorList>
    </citation>
    <scope>NUCLEOTIDE SEQUENCE [LARGE SCALE GENOMIC DNA]</scope>
    <source>
        <strain evidence="2">ATCC BAA-407 / DSM 14655 / LMG 21543 / TTB310</strain>
    </source>
</reference>
<gene>
    <name evidence="1" type="ordered locus">Rta_01640</name>
</gene>
<dbReference type="KEGG" id="rta:Rta_01640"/>
<keyword evidence="2" id="KW-1185">Reference proteome</keyword>
<evidence type="ECO:0000313" key="2">
    <source>
        <dbReference type="Proteomes" id="UP000008385"/>
    </source>
</evidence>
<dbReference type="STRING" id="365046.Rta_01640"/>